<proteinExistence type="predicted"/>
<sequence length="79" mass="8974">MKVSRKEAQNNQNPLGITREYARNKLTGKAESHGRVNFLEKIGYHAVLNGYKALNNVKNEKWYSPTPTAKSNKDNSLKL</sequence>
<keyword evidence="3" id="KW-1185">Reference proteome</keyword>
<accession>A0A0F5MN44</accession>
<name>A0A0F5MN44_9RICK</name>
<organism evidence="2 3">
    <name type="scientific">Candidatus Arcanibacter lacustris</name>
    <dbReference type="NCBI Taxonomy" id="1607817"/>
    <lineage>
        <taxon>Bacteria</taxon>
        <taxon>Pseudomonadati</taxon>
        <taxon>Pseudomonadota</taxon>
        <taxon>Alphaproteobacteria</taxon>
        <taxon>Rickettsiales</taxon>
        <taxon>Candidatus Arcanibacter</taxon>
    </lineage>
</organism>
<dbReference type="EMBL" id="JYHA01000120">
    <property type="protein sequence ID" value="KKB96190.1"/>
    <property type="molecule type" value="Genomic_DNA"/>
</dbReference>
<evidence type="ECO:0000256" key="1">
    <source>
        <dbReference type="SAM" id="MobiDB-lite"/>
    </source>
</evidence>
<gene>
    <name evidence="2" type="ORF">SZ25_00710</name>
</gene>
<dbReference type="AlphaFoldDB" id="A0A0F5MN44"/>
<evidence type="ECO:0000313" key="2">
    <source>
        <dbReference type="EMBL" id="KKB96190.1"/>
    </source>
</evidence>
<protein>
    <submittedName>
        <fullName evidence="2">Uncharacterized protein</fullName>
    </submittedName>
</protein>
<evidence type="ECO:0000313" key="3">
    <source>
        <dbReference type="Proteomes" id="UP000033358"/>
    </source>
</evidence>
<reference evidence="2 3" key="1">
    <citation type="submission" date="2015-02" db="EMBL/GenBank/DDBJ databases">
        <title>Single cell genomics of a rare environmental alphaproteobacterium provides unique insights into Rickettsiaceae evolution.</title>
        <authorList>
            <person name="Martijn J."/>
            <person name="Schulz F."/>
            <person name="Zaremba-Niedzwiedzka K."/>
            <person name="Viklund J."/>
            <person name="Stepanauskas R."/>
            <person name="Andersson S.G.E."/>
            <person name="Horn M."/>
            <person name="Guy L."/>
            <person name="Ettema T.J.G."/>
        </authorList>
    </citation>
    <scope>NUCLEOTIDE SEQUENCE [LARGE SCALE GENOMIC DNA]</scope>
    <source>
        <strain evidence="2 3">SCGC AAA041-L04</strain>
    </source>
</reference>
<feature type="region of interest" description="Disordered" evidence="1">
    <location>
        <begin position="1"/>
        <end position="20"/>
    </location>
</feature>
<dbReference type="Proteomes" id="UP000033358">
    <property type="component" value="Unassembled WGS sequence"/>
</dbReference>
<comment type="caution">
    <text evidence="2">The sequence shown here is derived from an EMBL/GenBank/DDBJ whole genome shotgun (WGS) entry which is preliminary data.</text>
</comment>